<dbReference type="GO" id="GO:0009288">
    <property type="term" value="C:bacterial-type flagellum"/>
    <property type="evidence" value="ECO:0007669"/>
    <property type="project" value="InterPro"/>
</dbReference>
<keyword evidence="2" id="KW-1185">Reference proteome</keyword>
<evidence type="ECO:0000313" key="1">
    <source>
        <dbReference type="EMBL" id="VFS61214.1"/>
    </source>
</evidence>
<dbReference type="EMBL" id="CAADJD010000015">
    <property type="protein sequence ID" value="VFS61214.1"/>
    <property type="molecule type" value="Genomic_DNA"/>
</dbReference>
<dbReference type="AlphaFoldDB" id="A0A485AJK8"/>
<sequence>MRNYATEASSMSRNQLLAQTSMSMLKQSNSMSRHGECPLLG</sequence>
<name>A0A485AJK8_KLUCR</name>
<proteinExistence type="predicted"/>
<organism evidence="1 2">
    <name type="scientific">Kluyvera cryocrescens</name>
    <name type="common">Kluyvera citrophila</name>
    <dbReference type="NCBI Taxonomy" id="580"/>
    <lineage>
        <taxon>Bacteria</taxon>
        <taxon>Pseudomonadati</taxon>
        <taxon>Pseudomonadota</taxon>
        <taxon>Gammaproteobacteria</taxon>
        <taxon>Enterobacterales</taxon>
        <taxon>Enterobacteriaceae</taxon>
        <taxon>Kluyvera</taxon>
    </lineage>
</organism>
<evidence type="ECO:0000313" key="2">
    <source>
        <dbReference type="Proteomes" id="UP000401081"/>
    </source>
</evidence>
<dbReference type="InterPro" id="IPR042187">
    <property type="entry name" value="Flagellin_C_sub2"/>
</dbReference>
<accession>A0A485AJK8</accession>
<reference evidence="1 2" key="1">
    <citation type="submission" date="2019-03" db="EMBL/GenBank/DDBJ databases">
        <authorList>
            <consortium name="Pathogen Informatics"/>
        </authorList>
    </citation>
    <scope>NUCLEOTIDE SEQUENCE [LARGE SCALE GENOMIC DNA]</scope>
    <source>
        <strain evidence="1 2">NCTC12993</strain>
    </source>
</reference>
<dbReference type="Proteomes" id="UP000401081">
    <property type="component" value="Unassembled WGS sequence"/>
</dbReference>
<dbReference type="Gene3D" id="6.10.10.10">
    <property type="entry name" value="Flagellar export chaperone, C-terminal domain"/>
    <property type="match status" value="1"/>
</dbReference>
<gene>
    <name evidence="1" type="ORF">NCTC12993_01822</name>
</gene>
<protein>
    <submittedName>
        <fullName evidence="1">Uncharacterized protein</fullName>
    </submittedName>
</protein>